<gene>
    <name evidence="9" type="ORF">FNY97_07400</name>
</gene>
<dbReference type="InterPro" id="IPR018584">
    <property type="entry name" value="GT87"/>
</dbReference>
<keyword evidence="3" id="KW-0808">Transferase</keyword>
<feature type="transmembrane region" description="Helical" evidence="8">
    <location>
        <begin position="197"/>
        <end position="216"/>
    </location>
</feature>
<dbReference type="GO" id="GO:0005886">
    <property type="term" value="C:plasma membrane"/>
    <property type="evidence" value="ECO:0007669"/>
    <property type="project" value="UniProtKB-SubCell"/>
</dbReference>
<keyword evidence="10" id="KW-1185">Reference proteome</keyword>
<sequence length="422" mass="47015">MNFATNAARRTLLTAAGLIIGLVGVIRHVLHTDFPVDMIIYREGVRAFMEGRSVYSEPMYAGDLALPFIYPPFGALVMVPLTAFDWMSDSLAGDIMIVLSDALVFACLYAIFRALKVPHLWPTVAIAWAAAMFFEPIRLNNGFAQINIVIMALVIFDLVPRERKLPQGWLIGLAAAIKITPLAMLLYFLLRREWKPILTAFASAVLATLLAAVYRWEAFVEFFTSKLLDMGKGADFGVATDYQSNSSLKGVIQRLFTSQEAMNNNGMLINVLWLVAALTIIGVGSALILAQMRRSLLVDAHLTTATIMLLISPVSWSHHWVWLSLIVPVLVYRAWSWRNSTWVAGSLLAVLAAWVGMLLTVPPKWWFGDSIDVHAMPLYQKFLVDDFVWLALLSWILYAICLKARGTQSDKPHTELAAAQTN</sequence>
<evidence type="ECO:0000313" key="9">
    <source>
        <dbReference type="EMBL" id="TRX61503.1"/>
    </source>
</evidence>
<feature type="transmembrane region" description="Helical" evidence="8">
    <location>
        <begin position="118"/>
        <end position="135"/>
    </location>
</feature>
<reference evidence="9 10" key="1">
    <citation type="submission" date="2019-07" db="EMBL/GenBank/DDBJ databases">
        <title>Draft genome of C. aurimucosum strain 2274.</title>
        <authorList>
            <person name="Pacheco L.G.C."/>
            <person name="Aguiar E.R.G.R."/>
            <person name="Santos C.S."/>
            <person name="Rocha D.J.P.G."/>
            <person name="Sant'Anna L.O."/>
            <person name="Mattos-Guaraldi A.L."/>
            <person name="Santos L.S."/>
        </authorList>
    </citation>
    <scope>NUCLEOTIDE SEQUENCE [LARGE SCALE GENOMIC DNA]</scope>
    <source>
        <strain evidence="9 10">2274</strain>
    </source>
</reference>
<comment type="similarity">
    <text evidence="7">Belongs to the glycosyltransferase 87 family.</text>
</comment>
<feature type="transmembrane region" description="Helical" evidence="8">
    <location>
        <begin position="319"/>
        <end position="335"/>
    </location>
</feature>
<organism evidence="9 10">
    <name type="scientific">Corynebacterium hiratae</name>
    <dbReference type="NCBI Taxonomy" id="3139423"/>
    <lineage>
        <taxon>Bacteria</taxon>
        <taxon>Bacillati</taxon>
        <taxon>Actinomycetota</taxon>
        <taxon>Actinomycetes</taxon>
        <taxon>Mycobacteriales</taxon>
        <taxon>Corynebacteriaceae</taxon>
        <taxon>Corynebacterium</taxon>
    </lineage>
</organism>
<evidence type="ECO:0000256" key="4">
    <source>
        <dbReference type="ARBA" id="ARBA00022692"/>
    </source>
</evidence>
<keyword evidence="5 8" id="KW-1133">Transmembrane helix</keyword>
<evidence type="ECO:0000256" key="3">
    <source>
        <dbReference type="ARBA" id="ARBA00022679"/>
    </source>
</evidence>
<evidence type="ECO:0000256" key="8">
    <source>
        <dbReference type="SAM" id="Phobius"/>
    </source>
</evidence>
<evidence type="ECO:0000313" key="10">
    <source>
        <dbReference type="Proteomes" id="UP000320443"/>
    </source>
</evidence>
<feature type="transmembrane region" description="Helical" evidence="8">
    <location>
        <begin position="382"/>
        <end position="401"/>
    </location>
</feature>
<keyword evidence="2" id="KW-1003">Cell membrane</keyword>
<evidence type="ECO:0000256" key="1">
    <source>
        <dbReference type="ARBA" id="ARBA00004651"/>
    </source>
</evidence>
<comment type="subcellular location">
    <subcellularLocation>
        <location evidence="1">Cell membrane</location>
        <topology evidence="1">Multi-pass membrane protein</topology>
    </subcellularLocation>
</comment>
<evidence type="ECO:0000256" key="2">
    <source>
        <dbReference type="ARBA" id="ARBA00022475"/>
    </source>
</evidence>
<feature type="transmembrane region" description="Helical" evidence="8">
    <location>
        <begin position="91"/>
        <end position="112"/>
    </location>
</feature>
<proteinExistence type="inferred from homology"/>
<feature type="transmembrane region" description="Helical" evidence="8">
    <location>
        <begin position="64"/>
        <end position="84"/>
    </location>
</feature>
<evidence type="ECO:0000256" key="5">
    <source>
        <dbReference type="ARBA" id="ARBA00022989"/>
    </source>
</evidence>
<dbReference type="GO" id="GO:0016758">
    <property type="term" value="F:hexosyltransferase activity"/>
    <property type="evidence" value="ECO:0007669"/>
    <property type="project" value="InterPro"/>
</dbReference>
<evidence type="ECO:0000256" key="7">
    <source>
        <dbReference type="ARBA" id="ARBA00024033"/>
    </source>
</evidence>
<feature type="transmembrane region" description="Helical" evidence="8">
    <location>
        <begin position="142"/>
        <end position="159"/>
    </location>
</feature>
<feature type="transmembrane region" description="Helical" evidence="8">
    <location>
        <begin position="267"/>
        <end position="289"/>
    </location>
</feature>
<feature type="transmembrane region" description="Helical" evidence="8">
    <location>
        <begin position="171"/>
        <end position="190"/>
    </location>
</feature>
<feature type="transmembrane region" description="Helical" evidence="8">
    <location>
        <begin position="342"/>
        <end position="362"/>
    </location>
</feature>
<comment type="caution">
    <text evidence="9">The sequence shown here is derived from an EMBL/GenBank/DDBJ whole genome shotgun (WGS) entry which is preliminary data.</text>
</comment>
<dbReference type="EMBL" id="VKDK01000010">
    <property type="protein sequence ID" value="TRX61503.1"/>
    <property type="molecule type" value="Genomic_DNA"/>
</dbReference>
<accession>A0A553FWB2</accession>
<name>A0A553FWB2_9CORY</name>
<keyword evidence="4 8" id="KW-0812">Transmembrane</keyword>
<evidence type="ECO:0000256" key="6">
    <source>
        <dbReference type="ARBA" id="ARBA00023136"/>
    </source>
</evidence>
<feature type="transmembrane region" description="Helical" evidence="8">
    <location>
        <begin position="12"/>
        <end position="30"/>
    </location>
</feature>
<dbReference type="RefSeq" id="WP_144013550.1">
    <property type="nucleotide sequence ID" value="NZ_VKDK01000010.1"/>
</dbReference>
<feature type="transmembrane region" description="Helical" evidence="8">
    <location>
        <begin position="296"/>
        <end position="313"/>
    </location>
</feature>
<dbReference type="Pfam" id="PF09594">
    <property type="entry name" value="GT87"/>
    <property type="match status" value="1"/>
</dbReference>
<dbReference type="Proteomes" id="UP000320443">
    <property type="component" value="Unassembled WGS sequence"/>
</dbReference>
<dbReference type="AlphaFoldDB" id="A0A553FWB2"/>
<keyword evidence="6 8" id="KW-0472">Membrane</keyword>
<protein>
    <submittedName>
        <fullName evidence="9">DUF2029 domain-containing protein</fullName>
    </submittedName>
</protein>